<comment type="caution">
    <text evidence="4">The sequence shown here is derived from an EMBL/GenBank/DDBJ whole genome shotgun (WGS) entry which is preliminary data.</text>
</comment>
<keyword evidence="2" id="KW-0789">Thiol protease inhibitor</keyword>
<reference evidence="4 5" key="1">
    <citation type="journal article" date="2016" name="Appl. Environ. Microbiol.">
        <title>Function and Phylogeny of Bacterial Butyryl Coenzyme A:Acetate Transferases and Their Diversity in the Proximal Colon of Swine.</title>
        <authorList>
            <person name="Trachsel J."/>
            <person name="Bayles D.O."/>
            <person name="Looft T."/>
            <person name="Levine U.Y."/>
            <person name="Allen H.K."/>
        </authorList>
    </citation>
    <scope>NUCLEOTIDE SEQUENCE [LARGE SCALE GENOMIC DNA]</scope>
    <source>
        <strain evidence="4 5">68-3-10</strain>
    </source>
</reference>
<dbReference type="STRING" id="1261640.BHK98_07740"/>
<keyword evidence="3" id="KW-0812">Transmembrane</keyword>
<evidence type="ECO:0000256" key="3">
    <source>
        <dbReference type="SAM" id="Phobius"/>
    </source>
</evidence>
<dbReference type="OrthoDB" id="1365907at2"/>
<keyword evidence="5" id="KW-1185">Reference proteome</keyword>
<proteinExistence type="predicted"/>
<feature type="transmembrane region" description="Helical" evidence="3">
    <location>
        <begin position="28"/>
        <end position="47"/>
    </location>
</feature>
<keyword evidence="1" id="KW-0646">Protease inhibitor</keyword>
<keyword evidence="3" id="KW-1133">Transmembrane helix</keyword>
<dbReference type="EMBL" id="MJIE01000001">
    <property type="protein sequence ID" value="OLR55958.1"/>
    <property type="molecule type" value="Genomic_DNA"/>
</dbReference>
<organism evidence="4 5">
    <name type="scientific">Hornefia porci</name>
    <dbReference type="NCBI Taxonomy" id="2652292"/>
    <lineage>
        <taxon>Bacteria</taxon>
        <taxon>Bacillati</taxon>
        <taxon>Bacillota</taxon>
        <taxon>Clostridia</taxon>
        <taxon>Peptostreptococcales</taxon>
        <taxon>Anaerovoracaceae</taxon>
        <taxon>Hornefia</taxon>
    </lineage>
</organism>
<dbReference type="RefSeq" id="WP_075713104.1">
    <property type="nucleotide sequence ID" value="NZ_MJIE01000001.1"/>
</dbReference>
<evidence type="ECO:0000313" key="4">
    <source>
        <dbReference type="EMBL" id="OLR55958.1"/>
    </source>
</evidence>
<name>A0A1Q9JIC2_9FIRM</name>
<gene>
    <name evidence="4" type="ORF">BHK98_07740</name>
</gene>
<evidence type="ECO:0000256" key="2">
    <source>
        <dbReference type="ARBA" id="ARBA00022704"/>
    </source>
</evidence>
<dbReference type="Proteomes" id="UP000187404">
    <property type="component" value="Unassembled WGS sequence"/>
</dbReference>
<sequence length="152" mass="17467">MDTKQKESTEDRRKFLEETANAARMKQAVLTVIFIVAILAVCLHFGYPDDQYQIEKEADKNEGYLWKCKVEDESVVKPERDYYANGTFVFVFKAGKQGKTKVIFTLTKGESNKILKEETTTVSVDSFHKILFKGKTQNENPLIKKTDKEADE</sequence>
<protein>
    <submittedName>
        <fullName evidence="4">Uncharacterized protein</fullName>
    </submittedName>
</protein>
<evidence type="ECO:0000313" key="5">
    <source>
        <dbReference type="Proteomes" id="UP000187404"/>
    </source>
</evidence>
<keyword evidence="3" id="KW-0472">Membrane</keyword>
<dbReference type="GO" id="GO:0004869">
    <property type="term" value="F:cysteine-type endopeptidase inhibitor activity"/>
    <property type="evidence" value="ECO:0007669"/>
    <property type="project" value="UniProtKB-KW"/>
</dbReference>
<evidence type="ECO:0000256" key="1">
    <source>
        <dbReference type="ARBA" id="ARBA00022690"/>
    </source>
</evidence>
<dbReference type="InterPro" id="IPR036331">
    <property type="entry name" value="Chagasin-like_sf"/>
</dbReference>
<accession>A0A1Q9JIC2</accession>
<dbReference type="AlphaFoldDB" id="A0A1Q9JIC2"/>
<dbReference type="SUPFAM" id="SSF141066">
    <property type="entry name" value="ICP-like"/>
    <property type="match status" value="1"/>
</dbReference>